<organism evidence="2 3">
    <name type="scientific">Solanum verrucosum</name>
    <dbReference type="NCBI Taxonomy" id="315347"/>
    <lineage>
        <taxon>Eukaryota</taxon>
        <taxon>Viridiplantae</taxon>
        <taxon>Streptophyta</taxon>
        <taxon>Embryophyta</taxon>
        <taxon>Tracheophyta</taxon>
        <taxon>Spermatophyta</taxon>
        <taxon>Magnoliopsida</taxon>
        <taxon>eudicotyledons</taxon>
        <taxon>Gunneridae</taxon>
        <taxon>Pentapetalae</taxon>
        <taxon>asterids</taxon>
        <taxon>lamiids</taxon>
        <taxon>Solanales</taxon>
        <taxon>Solanaceae</taxon>
        <taxon>Solanoideae</taxon>
        <taxon>Solaneae</taxon>
        <taxon>Solanum</taxon>
    </lineage>
</organism>
<feature type="chain" id="PRO_5041911622" evidence="1">
    <location>
        <begin position="24"/>
        <end position="49"/>
    </location>
</feature>
<evidence type="ECO:0000256" key="1">
    <source>
        <dbReference type="SAM" id="SignalP"/>
    </source>
</evidence>
<dbReference type="AlphaFoldDB" id="A0AAF0USP7"/>
<sequence>MHSAIHPLVWFITFLLFPSASSCFESLGDMVLLRGYVQQRADCSFSSPS</sequence>
<reference evidence="2" key="1">
    <citation type="submission" date="2023-08" db="EMBL/GenBank/DDBJ databases">
        <title>A de novo genome assembly of Solanum verrucosum Schlechtendal, a Mexican diploid species geographically isolated from the other diploid A-genome species in potato relatives.</title>
        <authorList>
            <person name="Hosaka K."/>
        </authorList>
    </citation>
    <scope>NUCLEOTIDE SEQUENCE</scope>
    <source>
        <tissue evidence="2">Young leaves</tissue>
    </source>
</reference>
<gene>
    <name evidence="2" type="ORF">MTR67_044106</name>
</gene>
<dbReference type="Proteomes" id="UP001234989">
    <property type="component" value="Chromosome 10"/>
</dbReference>
<proteinExistence type="predicted"/>
<evidence type="ECO:0000313" key="3">
    <source>
        <dbReference type="Proteomes" id="UP001234989"/>
    </source>
</evidence>
<name>A0AAF0USP7_SOLVR</name>
<dbReference type="EMBL" id="CP133621">
    <property type="protein sequence ID" value="WMV50721.1"/>
    <property type="molecule type" value="Genomic_DNA"/>
</dbReference>
<protein>
    <submittedName>
        <fullName evidence="2">Uncharacterized protein</fullName>
    </submittedName>
</protein>
<feature type="signal peptide" evidence="1">
    <location>
        <begin position="1"/>
        <end position="23"/>
    </location>
</feature>
<accession>A0AAF0USP7</accession>
<keyword evidence="3" id="KW-1185">Reference proteome</keyword>
<evidence type="ECO:0000313" key="2">
    <source>
        <dbReference type="EMBL" id="WMV50721.1"/>
    </source>
</evidence>
<keyword evidence="1" id="KW-0732">Signal</keyword>